<evidence type="ECO:0000313" key="6">
    <source>
        <dbReference type="Proteomes" id="UP000784294"/>
    </source>
</evidence>
<dbReference type="GO" id="GO:0030951">
    <property type="term" value="P:establishment or maintenance of microtubule cytoskeleton polarity"/>
    <property type="evidence" value="ECO:0007669"/>
    <property type="project" value="InterPro"/>
</dbReference>
<keyword evidence="6" id="KW-1185">Reference proteome</keyword>
<dbReference type="GO" id="GO:0007051">
    <property type="term" value="P:spindle organization"/>
    <property type="evidence" value="ECO:0007669"/>
    <property type="project" value="InterPro"/>
</dbReference>
<feature type="domain" description="XMAP215/Dis1/CLASP TOG" evidence="4">
    <location>
        <begin position="1"/>
        <end position="61"/>
    </location>
</feature>
<dbReference type="SUPFAM" id="SSF48371">
    <property type="entry name" value="ARM repeat"/>
    <property type="match status" value="1"/>
</dbReference>
<proteinExistence type="predicted"/>
<dbReference type="GO" id="GO:0005737">
    <property type="term" value="C:cytoplasm"/>
    <property type="evidence" value="ECO:0007669"/>
    <property type="project" value="UniProtKB-SubCell"/>
</dbReference>
<dbReference type="Pfam" id="PF21041">
    <property type="entry name" value="XMAP215_CLASP_TOG"/>
    <property type="match status" value="2"/>
</dbReference>
<organism evidence="5 6">
    <name type="scientific">Protopolystoma xenopodis</name>
    <dbReference type="NCBI Taxonomy" id="117903"/>
    <lineage>
        <taxon>Eukaryota</taxon>
        <taxon>Metazoa</taxon>
        <taxon>Spiralia</taxon>
        <taxon>Lophotrochozoa</taxon>
        <taxon>Platyhelminthes</taxon>
        <taxon>Monogenea</taxon>
        <taxon>Polyopisthocotylea</taxon>
        <taxon>Polystomatidea</taxon>
        <taxon>Polystomatidae</taxon>
        <taxon>Protopolystoma</taxon>
    </lineage>
</organism>
<comment type="caution">
    <text evidence="5">The sequence shown here is derived from an EMBL/GenBank/DDBJ whole genome shotgun (WGS) entry which is preliminary data.</text>
</comment>
<feature type="region of interest" description="Disordered" evidence="3">
    <location>
        <begin position="146"/>
        <end position="171"/>
    </location>
</feature>
<feature type="domain" description="XMAP215/Dis1/CLASP TOG" evidence="4">
    <location>
        <begin position="65"/>
        <end position="130"/>
    </location>
</feature>
<sequence length="318" mass="35785">SWKARLEGYEEAIKLFVTQTSDKSPIFNEYLGLIKKAVVDSNAVAQDKSLDMVLTYLTNAACAPKLFGAKVIPIKNFIKSLLKLLDDRDPSIRNEVKCLIIEIYRWIGSAIKPQLSILRPVVLNELEAEFTAISLSKPVPERYLKSQRPKDIPQAADVGCSGPFTNETSNANNMDTGEVMAFDPYEMADPVDMLSKIPSDFYEKLNEKKWQDRRDAMECIEKLTNVVRLAQGDYSDLIKALLKVISKDTNVMLVALAAKIVCHIARGLRKKFSPYAAHTIHVCLDKFKEKKSNVVLSLREAVDISVKVCCDILYLTYD</sequence>
<comment type="subcellular location">
    <subcellularLocation>
        <location evidence="1">Cytoplasm</location>
    </subcellularLocation>
</comment>
<evidence type="ECO:0000256" key="3">
    <source>
        <dbReference type="SAM" id="MobiDB-lite"/>
    </source>
</evidence>
<dbReference type="PANTHER" id="PTHR12609">
    <property type="entry name" value="MICROTUBULE ASSOCIATED PROTEIN XMAP215"/>
    <property type="match status" value="1"/>
</dbReference>
<dbReference type="InterPro" id="IPR045110">
    <property type="entry name" value="XMAP215"/>
</dbReference>
<dbReference type="InterPro" id="IPR048491">
    <property type="entry name" value="XMAP215_CLASP_TOG"/>
</dbReference>
<keyword evidence="2" id="KW-0963">Cytoplasm</keyword>
<dbReference type="InterPro" id="IPR016024">
    <property type="entry name" value="ARM-type_fold"/>
</dbReference>
<protein>
    <recommendedName>
        <fullName evidence="4">XMAP215/Dis1/CLASP TOG domain-containing protein</fullName>
    </recommendedName>
</protein>
<name>A0A3S5ADT8_9PLAT</name>
<evidence type="ECO:0000256" key="2">
    <source>
        <dbReference type="ARBA" id="ARBA00022490"/>
    </source>
</evidence>
<evidence type="ECO:0000259" key="4">
    <source>
        <dbReference type="Pfam" id="PF21041"/>
    </source>
</evidence>
<evidence type="ECO:0000256" key="1">
    <source>
        <dbReference type="ARBA" id="ARBA00004496"/>
    </source>
</evidence>
<gene>
    <name evidence="5" type="ORF">PXEA_LOCUS7321</name>
</gene>
<dbReference type="GO" id="GO:0061863">
    <property type="term" value="F:microtubule plus end polymerase"/>
    <property type="evidence" value="ECO:0007669"/>
    <property type="project" value="InterPro"/>
</dbReference>
<dbReference type="Gene3D" id="1.25.10.10">
    <property type="entry name" value="Leucine-rich Repeat Variant"/>
    <property type="match status" value="3"/>
</dbReference>
<feature type="non-terminal residue" evidence="5">
    <location>
        <position position="1"/>
    </location>
</feature>
<dbReference type="OrthoDB" id="6276428at2759"/>
<reference evidence="5" key="1">
    <citation type="submission" date="2018-11" db="EMBL/GenBank/DDBJ databases">
        <authorList>
            <consortium name="Pathogen Informatics"/>
        </authorList>
    </citation>
    <scope>NUCLEOTIDE SEQUENCE</scope>
</reference>
<evidence type="ECO:0000313" key="5">
    <source>
        <dbReference type="EMBL" id="VEL13881.1"/>
    </source>
</evidence>
<dbReference type="GO" id="GO:0051010">
    <property type="term" value="F:microtubule plus-end binding"/>
    <property type="evidence" value="ECO:0007669"/>
    <property type="project" value="InterPro"/>
</dbReference>
<accession>A0A3S5ADT8</accession>
<dbReference type="Proteomes" id="UP000784294">
    <property type="component" value="Unassembled WGS sequence"/>
</dbReference>
<dbReference type="EMBL" id="CAAALY010019260">
    <property type="protein sequence ID" value="VEL13881.1"/>
    <property type="molecule type" value="Genomic_DNA"/>
</dbReference>
<dbReference type="AlphaFoldDB" id="A0A3S5ADT8"/>
<dbReference type="GO" id="GO:0046785">
    <property type="term" value="P:microtubule polymerization"/>
    <property type="evidence" value="ECO:0007669"/>
    <property type="project" value="InterPro"/>
</dbReference>
<dbReference type="InterPro" id="IPR011989">
    <property type="entry name" value="ARM-like"/>
</dbReference>